<keyword evidence="1" id="KW-1133">Transmembrane helix</keyword>
<keyword evidence="1" id="KW-0812">Transmembrane</keyword>
<dbReference type="InterPro" id="IPR000620">
    <property type="entry name" value="EamA_dom"/>
</dbReference>
<dbReference type="OrthoDB" id="3180815at2"/>
<dbReference type="PANTHER" id="PTHR22911:SF137">
    <property type="entry name" value="SOLUTE CARRIER FAMILY 35 MEMBER G2-RELATED"/>
    <property type="match status" value="1"/>
</dbReference>
<feature type="transmembrane region" description="Helical" evidence="1">
    <location>
        <begin position="217"/>
        <end position="236"/>
    </location>
</feature>
<evidence type="ECO:0000259" key="2">
    <source>
        <dbReference type="Pfam" id="PF00892"/>
    </source>
</evidence>
<dbReference type="RefSeq" id="WP_137342511.1">
    <property type="nucleotide sequence ID" value="NZ_SZVO01000012.1"/>
</dbReference>
<feature type="transmembrane region" description="Helical" evidence="1">
    <location>
        <begin position="130"/>
        <end position="147"/>
    </location>
</feature>
<dbReference type="GO" id="GO:0016020">
    <property type="term" value="C:membrane"/>
    <property type="evidence" value="ECO:0007669"/>
    <property type="project" value="InterPro"/>
</dbReference>
<gene>
    <name evidence="3" type="ORF">FDK13_23790</name>
</gene>
<evidence type="ECO:0000313" key="4">
    <source>
        <dbReference type="Proteomes" id="UP000304900"/>
    </source>
</evidence>
<feature type="transmembrane region" description="Helical" evidence="1">
    <location>
        <begin position="74"/>
        <end position="93"/>
    </location>
</feature>
<comment type="caution">
    <text evidence="3">The sequence shown here is derived from an EMBL/GenBank/DDBJ whole genome shotgun (WGS) entry which is preliminary data.</text>
</comment>
<feature type="transmembrane region" description="Helical" evidence="1">
    <location>
        <begin position="33"/>
        <end position="54"/>
    </location>
</feature>
<evidence type="ECO:0000256" key="1">
    <source>
        <dbReference type="SAM" id="Phobius"/>
    </source>
</evidence>
<feature type="transmembrane region" description="Helical" evidence="1">
    <location>
        <begin position="153"/>
        <end position="170"/>
    </location>
</feature>
<dbReference type="Pfam" id="PF00892">
    <property type="entry name" value="EamA"/>
    <property type="match status" value="2"/>
</dbReference>
<dbReference type="AlphaFoldDB" id="A0A4U6D5R3"/>
<proteinExistence type="predicted"/>
<feature type="transmembrane region" description="Helical" evidence="1">
    <location>
        <begin position="190"/>
        <end position="211"/>
    </location>
</feature>
<feature type="transmembrane region" description="Helical" evidence="1">
    <location>
        <begin position="243"/>
        <end position="266"/>
    </location>
</feature>
<dbReference type="EMBL" id="SZVO01000012">
    <property type="protein sequence ID" value="TKT89374.1"/>
    <property type="molecule type" value="Genomic_DNA"/>
</dbReference>
<protein>
    <submittedName>
        <fullName evidence="3">DMT family transporter</fullName>
    </submittedName>
</protein>
<evidence type="ECO:0000313" key="3">
    <source>
        <dbReference type="EMBL" id="TKT89374.1"/>
    </source>
</evidence>
<organism evidence="3 4">
    <name type="scientific">Dyadobacter frigoris</name>
    <dbReference type="NCBI Taxonomy" id="2576211"/>
    <lineage>
        <taxon>Bacteria</taxon>
        <taxon>Pseudomonadati</taxon>
        <taxon>Bacteroidota</taxon>
        <taxon>Cytophagia</taxon>
        <taxon>Cytophagales</taxon>
        <taxon>Spirosomataceae</taxon>
        <taxon>Dyadobacter</taxon>
    </lineage>
</organism>
<dbReference type="SUPFAM" id="SSF103481">
    <property type="entry name" value="Multidrug resistance efflux transporter EmrE"/>
    <property type="match status" value="2"/>
</dbReference>
<dbReference type="InterPro" id="IPR037185">
    <property type="entry name" value="EmrE-like"/>
</dbReference>
<dbReference type="PANTHER" id="PTHR22911">
    <property type="entry name" value="ACYL-MALONYL CONDENSING ENZYME-RELATED"/>
    <property type="match status" value="1"/>
</dbReference>
<dbReference type="Proteomes" id="UP000304900">
    <property type="component" value="Unassembled WGS sequence"/>
</dbReference>
<name>A0A4U6D5R3_9BACT</name>
<feature type="domain" description="EamA" evidence="2">
    <location>
        <begin position="8"/>
        <end position="143"/>
    </location>
</feature>
<keyword evidence="4" id="KW-1185">Reference proteome</keyword>
<feature type="domain" description="EamA" evidence="2">
    <location>
        <begin position="156"/>
        <end position="289"/>
    </location>
</feature>
<reference evidence="3 4" key="1">
    <citation type="submission" date="2019-05" db="EMBL/GenBank/DDBJ databases">
        <title>Dyadobacter AR-3-8 sp. nov., isolated from arctic soil.</title>
        <authorList>
            <person name="Chaudhary D.K."/>
        </authorList>
    </citation>
    <scope>NUCLEOTIDE SEQUENCE [LARGE SCALE GENOMIC DNA]</scope>
    <source>
        <strain evidence="3 4">AR-3-8</strain>
    </source>
</reference>
<keyword evidence="1" id="KW-0472">Membrane</keyword>
<accession>A0A4U6D5R3</accession>
<sequence length="309" mass="33600">MNIKKIEGAALIALGAASYGILATIVKFANNQGVHTSLLIFAQFSIGLFFLVCYSKIKDSGTNRTDNNDKNTKLKLLLFGTSLGLTSCFYYLSIRYIPVSVGIILLMQTIWMSIVWEAFSQKTTVSLSKIIGAVLIVAGTLLATNIFSQHVDLNWKGVGLGLLAACCYTISMHASNHVASNLDSHTRSKYLIAGGMIIVLLFWNTDIWLHFDWLAFLKWGAVLALFGTILPPLLFTKGMPMTGMALGGIIAAVEIPVSIFSAHLILGEAVSWLQWAGVALILGSVIVINLKTFYEPRISNAQITGKPKI</sequence>
<feature type="transmembrane region" description="Helical" evidence="1">
    <location>
        <begin position="272"/>
        <end position="290"/>
    </location>
</feature>
<feature type="transmembrane region" description="Helical" evidence="1">
    <location>
        <begin position="99"/>
        <end position="118"/>
    </location>
</feature>